<sequence length="90" mass="10406">MRARQPATGNRRACNCKTGFYHKHNDILQGPDKQKQRSKALFIFRLSPNSPWRISEFIRKNYSGITGLMQDNTLDDLNLPMEKGILTILE</sequence>
<reference evidence="1 2" key="2">
    <citation type="submission" date="2007-11" db="EMBL/GenBank/DDBJ databases">
        <authorList>
            <person name="Fulton L."/>
            <person name="Clifton S."/>
            <person name="Fulton B."/>
            <person name="Xu J."/>
            <person name="Minx P."/>
            <person name="Pepin K.H."/>
            <person name="Johnson M."/>
            <person name="Thiruvilangam P."/>
            <person name="Bhonagiri V."/>
            <person name="Nash W.E."/>
            <person name="Mardis E.R."/>
            <person name="Wilson R.K."/>
        </authorList>
    </citation>
    <scope>NUCLEOTIDE SEQUENCE [LARGE SCALE GENOMIC DNA]</scope>
    <source>
        <strain evidence="1 2">ATCC 43183</strain>
    </source>
</reference>
<protein>
    <submittedName>
        <fullName evidence="1">Uncharacterized protein</fullName>
    </submittedName>
</protein>
<dbReference type="Proteomes" id="UP000004713">
    <property type="component" value="Unassembled WGS sequence"/>
</dbReference>
<dbReference type="RefSeq" id="WP_005657865.1">
    <property type="nucleotide sequence ID" value="NZ_CP102262.1"/>
</dbReference>
<organism evidence="1 2">
    <name type="scientific">Bacteroides stercoris ATCC 43183</name>
    <dbReference type="NCBI Taxonomy" id="449673"/>
    <lineage>
        <taxon>Bacteria</taxon>
        <taxon>Pseudomonadati</taxon>
        <taxon>Bacteroidota</taxon>
        <taxon>Bacteroidia</taxon>
        <taxon>Bacteroidales</taxon>
        <taxon>Bacteroidaceae</taxon>
        <taxon>Bacteroides</taxon>
    </lineage>
</organism>
<proteinExistence type="predicted"/>
<dbReference type="AlphaFoldDB" id="B0NVJ7"/>
<name>B0NVJ7_BACSE</name>
<dbReference type="HOGENOM" id="CLU_2434783_0_0_10"/>
<dbReference type="GeneID" id="42693482"/>
<dbReference type="EMBL" id="ABFZ02000023">
    <property type="protein sequence ID" value="EDS13349.1"/>
    <property type="molecule type" value="Genomic_DNA"/>
</dbReference>
<gene>
    <name evidence="1" type="ORF">BACSTE_03528</name>
</gene>
<comment type="caution">
    <text evidence="1">The sequence shown here is derived from an EMBL/GenBank/DDBJ whole genome shotgun (WGS) entry which is preliminary data.</text>
</comment>
<accession>B0NVJ7</accession>
<reference evidence="1 2" key="1">
    <citation type="submission" date="2007-11" db="EMBL/GenBank/DDBJ databases">
        <title>Draft genome sequence of Bacteroides stercoris(ATCC 43183).</title>
        <authorList>
            <person name="Sudarsanam P."/>
            <person name="Ley R."/>
            <person name="Guruge J."/>
            <person name="Turnbaugh P.J."/>
            <person name="Mahowald M."/>
            <person name="Liep D."/>
            <person name="Gordon J."/>
        </authorList>
    </citation>
    <scope>NUCLEOTIDE SEQUENCE [LARGE SCALE GENOMIC DNA]</scope>
    <source>
        <strain evidence="1 2">ATCC 43183</strain>
    </source>
</reference>
<evidence type="ECO:0000313" key="1">
    <source>
        <dbReference type="EMBL" id="EDS13349.1"/>
    </source>
</evidence>
<evidence type="ECO:0000313" key="2">
    <source>
        <dbReference type="Proteomes" id="UP000004713"/>
    </source>
</evidence>